<keyword evidence="4" id="KW-1185">Reference proteome</keyword>
<dbReference type="GeneID" id="3875091"/>
<evidence type="ECO:0000313" key="4">
    <source>
        <dbReference type="Proteomes" id="UP000001805"/>
    </source>
</evidence>
<dbReference type="InterPro" id="IPR021331">
    <property type="entry name" value="Hva1_TUDOR"/>
</dbReference>
<feature type="region of interest" description="Disordered" evidence="1">
    <location>
        <begin position="91"/>
        <end position="147"/>
    </location>
</feature>
<dbReference type="VEuPathDB" id="FungiDB:NCU09714"/>
<dbReference type="HOGENOM" id="CLU_177181_0_1_1"/>
<reference evidence="3 4" key="1">
    <citation type="journal article" date="2003" name="Nature">
        <title>The genome sequence of the filamentous fungus Neurospora crassa.</title>
        <authorList>
            <person name="Galagan J.E."/>
            <person name="Calvo S.E."/>
            <person name="Borkovich K.A."/>
            <person name="Selker E.U."/>
            <person name="Read N.D."/>
            <person name="Jaffe D."/>
            <person name="FitzHugh W."/>
            <person name="Ma L.J."/>
            <person name="Smirnov S."/>
            <person name="Purcell S."/>
            <person name="Rehman B."/>
            <person name="Elkins T."/>
            <person name="Engels R."/>
            <person name="Wang S."/>
            <person name="Nielsen C.B."/>
            <person name="Butler J."/>
            <person name="Endrizzi M."/>
            <person name="Qui D."/>
            <person name="Ianakiev P."/>
            <person name="Bell-Pedersen D."/>
            <person name="Nelson M.A."/>
            <person name="Werner-Washburne M."/>
            <person name="Selitrennikoff C.P."/>
            <person name="Kinsey J.A."/>
            <person name="Braun E.L."/>
            <person name="Zelter A."/>
            <person name="Schulte U."/>
            <person name="Kothe G.O."/>
            <person name="Jedd G."/>
            <person name="Mewes W."/>
            <person name="Staben C."/>
            <person name="Marcotte E."/>
            <person name="Greenberg D."/>
            <person name="Roy A."/>
            <person name="Foley K."/>
            <person name="Naylor J."/>
            <person name="Stange-Thomann N."/>
            <person name="Barrett R."/>
            <person name="Gnerre S."/>
            <person name="Kamal M."/>
            <person name="Kamvysselis M."/>
            <person name="Mauceli E."/>
            <person name="Bielke C."/>
            <person name="Rudd S."/>
            <person name="Frishman D."/>
            <person name="Krystofova S."/>
            <person name="Rasmussen C."/>
            <person name="Metzenberg R.L."/>
            <person name="Perkins D.D."/>
            <person name="Kroken S."/>
            <person name="Cogoni C."/>
            <person name="Macino G."/>
            <person name="Catcheside D."/>
            <person name="Li W."/>
            <person name="Pratt R.J."/>
            <person name="Osmani S.A."/>
            <person name="DeSouza C.P."/>
            <person name="Glass L."/>
            <person name="Orbach M.J."/>
            <person name="Berglund J.A."/>
            <person name="Voelker R."/>
            <person name="Yarden O."/>
            <person name="Plamann M."/>
            <person name="Seiler S."/>
            <person name="Dunlap J."/>
            <person name="Radford A."/>
            <person name="Aramayo R."/>
            <person name="Natvig D.O."/>
            <person name="Alex L.A."/>
            <person name="Mannhaupt G."/>
            <person name="Ebbole D.J."/>
            <person name="Freitag M."/>
            <person name="Paulsen I."/>
            <person name="Sachs M.S."/>
            <person name="Lander E.S."/>
            <person name="Nusbaum C."/>
            <person name="Birren B."/>
        </authorList>
    </citation>
    <scope>NUCLEOTIDE SEQUENCE [LARGE SCALE GENOMIC DNA]</scope>
    <source>
        <strain evidence="4">ATCC 24698 / 74-OR23-1A / CBS 708.71 / DSM 1257 / FGSC 987</strain>
    </source>
</reference>
<dbReference type="Pfam" id="PF11160">
    <property type="entry name" value="Hva1_TUDOR"/>
    <property type="match status" value="1"/>
</dbReference>
<name>Q7S2R2_NEUCR</name>
<dbReference type="AlphaFoldDB" id="Q7S2R2"/>
<dbReference type="EMBL" id="CM002242">
    <property type="protein sequence ID" value="EAA29717.2"/>
    <property type="molecule type" value="Genomic_DNA"/>
</dbReference>
<dbReference type="Proteomes" id="UP000001805">
    <property type="component" value="Chromosome 7, Linkage Group VII"/>
</dbReference>
<dbReference type="RefSeq" id="XP_958953.2">
    <property type="nucleotide sequence ID" value="XM_953860.2"/>
</dbReference>
<dbReference type="Gene3D" id="2.30.30.1060">
    <property type="match status" value="1"/>
</dbReference>
<proteinExistence type="predicted"/>
<accession>Q7S2R2</accession>
<dbReference type="InParanoid" id="Q7S2R2"/>
<evidence type="ECO:0000256" key="1">
    <source>
        <dbReference type="SAM" id="MobiDB-lite"/>
    </source>
</evidence>
<feature type="compositionally biased region" description="Basic and acidic residues" evidence="1">
    <location>
        <begin position="91"/>
        <end position="116"/>
    </location>
</feature>
<dbReference type="SMR" id="Q7S2R2"/>
<organism evidence="3 4">
    <name type="scientific">Neurospora crassa (strain ATCC 24698 / 74-OR23-1A / CBS 708.71 / DSM 1257 / FGSC 987)</name>
    <dbReference type="NCBI Taxonomy" id="367110"/>
    <lineage>
        <taxon>Eukaryota</taxon>
        <taxon>Fungi</taxon>
        <taxon>Dikarya</taxon>
        <taxon>Ascomycota</taxon>
        <taxon>Pezizomycotina</taxon>
        <taxon>Sordariomycetes</taxon>
        <taxon>Sordariomycetidae</taxon>
        <taxon>Sordariales</taxon>
        <taxon>Sordariaceae</taxon>
        <taxon>Neurospora</taxon>
    </lineage>
</organism>
<evidence type="ECO:0000313" key="3">
    <source>
        <dbReference type="EMBL" id="EAA29717.2"/>
    </source>
</evidence>
<dbReference type="OrthoDB" id="2138648at2759"/>
<dbReference type="KEGG" id="ncr:NCU09714"/>
<feature type="domain" description="Hypervirulence associated protein TUDOR" evidence="2">
    <location>
        <begin position="84"/>
        <end position="138"/>
    </location>
</feature>
<gene>
    <name evidence="3" type="ORF">NCU09714</name>
</gene>
<dbReference type="PaxDb" id="5141-EFNCRP00000009526"/>
<feature type="compositionally biased region" description="Basic and acidic residues" evidence="1">
    <location>
        <begin position="126"/>
        <end position="135"/>
    </location>
</feature>
<sequence length="147" mass="16364">MTSFLLAVSHHRTQAQAHRAILNVRNPNKHLHFQIPFIAAKAKDPYSSSAYSFPTVQVKIASANLHNIMPSDLKDKNGEPIHVGDHVFARSRGGRHEGEVEKIVTSKEEAEKEGVKHPPKALFTDQHGHHVEHNPEALQHGEYAPGK</sequence>
<evidence type="ECO:0000259" key="2">
    <source>
        <dbReference type="Pfam" id="PF11160"/>
    </source>
</evidence>
<protein>
    <recommendedName>
        <fullName evidence="2">Hypervirulence associated protein TUDOR domain-containing protein</fullName>
    </recommendedName>
</protein>